<dbReference type="EMBL" id="AP022599">
    <property type="protein sequence ID" value="BBY81253.1"/>
    <property type="molecule type" value="Genomic_DNA"/>
</dbReference>
<dbReference type="InterPro" id="IPR037069">
    <property type="entry name" value="AcylCoA_DH/ox_N_sf"/>
</dbReference>
<dbReference type="PANTHER" id="PTHR43884:SF12">
    <property type="entry name" value="ISOVALERYL-COA DEHYDROGENASE, MITOCHONDRIAL-RELATED"/>
    <property type="match status" value="1"/>
</dbReference>
<dbReference type="Pfam" id="PF02770">
    <property type="entry name" value="Acyl-CoA_dh_M"/>
    <property type="match status" value="1"/>
</dbReference>
<dbReference type="InterPro" id="IPR013786">
    <property type="entry name" value="AcylCoA_DH/ox_N"/>
</dbReference>
<dbReference type="GO" id="GO:0050660">
    <property type="term" value="F:flavin adenine dinucleotide binding"/>
    <property type="evidence" value="ECO:0007669"/>
    <property type="project" value="InterPro"/>
</dbReference>
<name>A0A7I7UKE5_MYCPV</name>
<dbReference type="InterPro" id="IPR046373">
    <property type="entry name" value="Acyl-CoA_Oxase/DH_mid-dom_sf"/>
</dbReference>
<reference evidence="9 10" key="1">
    <citation type="journal article" date="2019" name="Emerg. Microbes Infect.">
        <title>Comprehensive subspecies identification of 175 nontuberculous mycobacteria species based on 7547 genomic profiles.</title>
        <authorList>
            <person name="Matsumoto Y."/>
            <person name="Kinjo T."/>
            <person name="Motooka D."/>
            <person name="Nabeya D."/>
            <person name="Jung N."/>
            <person name="Uechi K."/>
            <person name="Horii T."/>
            <person name="Iida T."/>
            <person name="Fujita J."/>
            <person name="Nakamura S."/>
        </authorList>
    </citation>
    <scope>NUCLEOTIDE SEQUENCE [LARGE SCALE GENOMIC DNA]</scope>
    <source>
        <strain evidence="9 10">JCM 6370</strain>
    </source>
</reference>
<dbReference type="InterPro" id="IPR009075">
    <property type="entry name" value="AcylCo_DH/oxidase_C"/>
</dbReference>
<evidence type="ECO:0000256" key="4">
    <source>
        <dbReference type="ARBA" id="ARBA00022827"/>
    </source>
</evidence>
<evidence type="ECO:0000313" key="10">
    <source>
        <dbReference type="Proteomes" id="UP000467252"/>
    </source>
</evidence>
<evidence type="ECO:0000259" key="6">
    <source>
        <dbReference type="Pfam" id="PF00441"/>
    </source>
</evidence>
<dbReference type="PANTHER" id="PTHR43884">
    <property type="entry name" value="ACYL-COA DEHYDROGENASE"/>
    <property type="match status" value="1"/>
</dbReference>
<sequence>MTSTELRRSAALLKPVGRVLIDLDDVSLWERETKTLPRRLARRRRAYRDFARRELTPLLERADADPAGYDPRPLLTAAARAGLQSEQLPPPWGTMPLGAFLGDGTLFHEVLKAEELSSVCAGLGLSVLAHGLGLAPLQLSGDLASVRRWLVPITRDNRAGRARLAAFAITEPAAGSDVEDSAGAPAARFGTTARRAAGGYVLNGQKVFITGGAHADLVTVFATLEPEDGGHARVDRDWTCFVVKRGTPGFRTGRSEHKLGQRAADATELFFDDVFVPTENRVGAERSGWALNRNVLNYSRLPVAAIAVGIARGATEAATAYCRQTRLGGKPLLSYQEVQLALADLWLETMAMRAMVWQGVRHVPPTQAVSSAAKTYCGDRAVAVCARAVELLGDDGAHAAGGVEKRLRDARLNQIYEGTNQLNRLAIVEALWEADLVTSIPAAGPPG</sequence>
<dbReference type="Pfam" id="PF02771">
    <property type="entry name" value="Acyl-CoA_dh_N"/>
    <property type="match status" value="1"/>
</dbReference>
<organism evidence="9 10">
    <name type="scientific">Mycolicibacterium pulveris</name>
    <name type="common">Mycobacterium pulveris</name>
    <dbReference type="NCBI Taxonomy" id="36813"/>
    <lineage>
        <taxon>Bacteria</taxon>
        <taxon>Bacillati</taxon>
        <taxon>Actinomycetota</taxon>
        <taxon>Actinomycetes</taxon>
        <taxon>Mycobacteriales</taxon>
        <taxon>Mycobacteriaceae</taxon>
        <taxon>Mycolicibacterium</taxon>
    </lineage>
</organism>
<comment type="cofactor">
    <cofactor evidence="1 5">
        <name>FAD</name>
        <dbReference type="ChEBI" id="CHEBI:57692"/>
    </cofactor>
</comment>
<dbReference type="GO" id="GO:0003995">
    <property type="term" value="F:acyl-CoA dehydrogenase activity"/>
    <property type="evidence" value="ECO:0007669"/>
    <property type="project" value="TreeGrafter"/>
</dbReference>
<dbReference type="Gene3D" id="2.40.110.10">
    <property type="entry name" value="Butyryl-CoA Dehydrogenase, subunit A, domain 2"/>
    <property type="match status" value="1"/>
</dbReference>
<keyword evidence="4 5" id="KW-0274">FAD</keyword>
<dbReference type="Gene3D" id="1.20.140.10">
    <property type="entry name" value="Butyryl-CoA Dehydrogenase, subunit A, domain 3"/>
    <property type="match status" value="1"/>
</dbReference>
<feature type="domain" description="Acyl-CoA dehydrogenase/oxidase N-terminal" evidence="8">
    <location>
        <begin position="44"/>
        <end position="155"/>
    </location>
</feature>
<dbReference type="Pfam" id="PF00441">
    <property type="entry name" value="Acyl-CoA_dh_1"/>
    <property type="match status" value="1"/>
</dbReference>
<evidence type="ECO:0000259" key="8">
    <source>
        <dbReference type="Pfam" id="PF02771"/>
    </source>
</evidence>
<protein>
    <submittedName>
        <fullName evidence="9">Acyl-CoA dehydrogenase</fullName>
    </submittedName>
</protein>
<comment type="similarity">
    <text evidence="2 5">Belongs to the acyl-CoA dehydrogenase family.</text>
</comment>
<dbReference type="InterPro" id="IPR036250">
    <property type="entry name" value="AcylCo_DH-like_C"/>
</dbReference>
<dbReference type="RefSeq" id="WP_163900523.1">
    <property type="nucleotide sequence ID" value="NZ_AP022599.1"/>
</dbReference>
<evidence type="ECO:0000259" key="7">
    <source>
        <dbReference type="Pfam" id="PF02770"/>
    </source>
</evidence>
<evidence type="ECO:0000256" key="2">
    <source>
        <dbReference type="ARBA" id="ARBA00009347"/>
    </source>
</evidence>
<gene>
    <name evidence="9" type="ORF">MPUL_24110</name>
</gene>
<dbReference type="InterPro" id="IPR006091">
    <property type="entry name" value="Acyl-CoA_Oxase/DH_mid-dom"/>
</dbReference>
<keyword evidence="3 5" id="KW-0285">Flavoprotein</keyword>
<dbReference type="InterPro" id="IPR009100">
    <property type="entry name" value="AcylCoA_DH/oxidase_NM_dom_sf"/>
</dbReference>
<keyword evidence="5" id="KW-0560">Oxidoreductase</keyword>
<feature type="domain" description="Acyl-CoA dehydrogenase/oxidase C-terminal" evidence="6">
    <location>
        <begin position="287"/>
        <end position="431"/>
    </location>
</feature>
<evidence type="ECO:0000256" key="5">
    <source>
        <dbReference type="RuleBase" id="RU362125"/>
    </source>
</evidence>
<dbReference type="SUPFAM" id="SSF47203">
    <property type="entry name" value="Acyl-CoA dehydrogenase C-terminal domain-like"/>
    <property type="match status" value="1"/>
</dbReference>
<dbReference type="SUPFAM" id="SSF56645">
    <property type="entry name" value="Acyl-CoA dehydrogenase NM domain-like"/>
    <property type="match status" value="1"/>
</dbReference>
<dbReference type="Gene3D" id="1.10.540.10">
    <property type="entry name" value="Acyl-CoA dehydrogenase/oxidase, N-terminal domain"/>
    <property type="match status" value="1"/>
</dbReference>
<accession>A0A7I7UKE5</accession>
<keyword evidence="10" id="KW-1185">Reference proteome</keyword>
<feature type="domain" description="Acyl-CoA oxidase/dehydrogenase middle" evidence="7">
    <location>
        <begin position="166"/>
        <end position="274"/>
    </location>
</feature>
<proteinExistence type="inferred from homology"/>
<evidence type="ECO:0000256" key="3">
    <source>
        <dbReference type="ARBA" id="ARBA00022630"/>
    </source>
</evidence>
<evidence type="ECO:0000313" key="9">
    <source>
        <dbReference type="EMBL" id="BBY81253.1"/>
    </source>
</evidence>
<dbReference type="AlphaFoldDB" id="A0A7I7UKE5"/>
<evidence type="ECO:0000256" key="1">
    <source>
        <dbReference type="ARBA" id="ARBA00001974"/>
    </source>
</evidence>
<dbReference type="Proteomes" id="UP000467252">
    <property type="component" value="Chromosome"/>
</dbReference>